<sequence>MGRERSCTIMATQCWSTFQALETKDIVFLTLKKVTIGCTIEELTVPTQNPTKEEIQNHVAWTEFDFIYKNLILNGLIDELYDYYNTISTPEEVWDALQKKYDIEEINMHEDMPLNEQFQVVIINKLPLLWKDSKNTLRHKTKEFSLESLITQLRIEEEARKHGQKKEVNVVPKKKSIAVLKPDLKPKRNKMKV</sequence>
<proteinExistence type="predicted"/>
<evidence type="ECO:0000313" key="1">
    <source>
        <dbReference type="EMBL" id="KAA0058856.1"/>
    </source>
</evidence>
<evidence type="ECO:0000313" key="2">
    <source>
        <dbReference type="Proteomes" id="UP000321393"/>
    </source>
</evidence>
<dbReference type="EMBL" id="SSTE01006658">
    <property type="protein sequence ID" value="KAA0058856.1"/>
    <property type="molecule type" value="Genomic_DNA"/>
</dbReference>
<organism evidence="1 2">
    <name type="scientific">Cucumis melo var. makuwa</name>
    <name type="common">Oriental melon</name>
    <dbReference type="NCBI Taxonomy" id="1194695"/>
    <lineage>
        <taxon>Eukaryota</taxon>
        <taxon>Viridiplantae</taxon>
        <taxon>Streptophyta</taxon>
        <taxon>Embryophyta</taxon>
        <taxon>Tracheophyta</taxon>
        <taxon>Spermatophyta</taxon>
        <taxon>Magnoliopsida</taxon>
        <taxon>eudicotyledons</taxon>
        <taxon>Gunneridae</taxon>
        <taxon>Pentapetalae</taxon>
        <taxon>rosids</taxon>
        <taxon>fabids</taxon>
        <taxon>Cucurbitales</taxon>
        <taxon>Cucurbitaceae</taxon>
        <taxon>Benincaseae</taxon>
        <taxon>Cucumis</taxon>
    </lineage>
</organism>
<reference evidence="1 2" key="1">
    <citation type="submission" date="2019-08" db="EMBL/GenBank/DDBJ databases">
        <title>Draft genome sequences of two oriental melons (Cucumis melo L. var makuwa).</title>
        <authorList>
            <person name="Kwon S.-Y."/>
        </authorList>
    </citation>
    <scope>NUCLEOTIDE SEQUENCE [LARGE SCALE GENOMIC DNA]</scope>
    <source>
        <strain evidence="2">cv. SW 3</strain>
        <tissue evidence="1">Leaf</tissue>
    </source>
</reference>
<accession>A0A5A7UXF3</accession>
<gene>
    <name evidence="1" type="ORF">E6C27_scaffold98G00160</name>
</gene>
<dbReference type="AlphaFoldDB" id="A0A5A7UXF3"/>
<dbReference type="Proteomes" id="UP000321393">
    <property type="component" value="Unassembled WGS sequence"/>
</dbReference>
<name>A0A5A7UXF3_CUCMM</name>
<dbReference type="OrthoDB" id="1740512at2759"/>
<protein>
    <submittedName>
        <fullName evidence="1">Uncharacterized protein</fullName>
    </submittedName>
</protein>
<comment type="caution">
    <text evidence="1">The sequence shown here is derived from an EMBL/GenBank/DDBJ whole genome shotgun (WGS) entry which is preliminary data.</text>
</comment>